<evidence type="ECO:0000313" key="2">
    <source>
        <dbReference type="Proteomes" id="UP000605024"/>
    </source>
</evidence>
<accession>A0A8I0GA76</accession>
<name>A0A8I0GA76_CITBR</name>
<dbReference type="AlphaFoldDB" id="A0A8I0GA76"/>
<organism evidence="1 2">
    <name type="scientific">Citrobacter braakii</name>
    <dbReference type="NCBI Taxonomy" id="57706"/>
    <lineage>
        <taxon>Bacteria</taxon>
        <taxon>Pseudomonadati</taxon>
        <taxon>Pseudomonadota</taxon>
        <taxon>Gammaproteobacteria</taxon>
        <taxon>Enterobacterales</taxon>
        <taxon>Enterobacteriaceae</taxon>
        <taxon>Citrobacter</taxon>
        <taxon>Citrobacter freundii complex</taxon>
    </lineage>
</organism>
<sequence>MNDNELNTVPATVLKVMAAQVDRAGGPVPIRSNDDRAALAAVALWQFARLTGLDDDGESLDTVLTDFLGDMLHLCEQCGTSGAGEARFNAALRIAKMHFEQESGEDDGDISW</sequence>
<comment type="caution">
    <text evidence="1">The sequence shown here is derived from an EMBL/GenBank/DDBJ whole genome shotgun (WGS) entry which is preliminary data.</text>
</comment>
<gene>
    <name evidence="1" type="ORF">ID160_26190</name>
</gene>
<reference evidence="1" key="1">
    <citation type="submission" date="2020-09" db="EMBL/GenBank/DDBJ databases">
        <title>Characterization of IncC plasmids in Enterobacterales of food-producing animals originating from China.</title>
        <authorList>
            <person name="Zhang Y."/>
            <person name="Lei C.-W."/>
        </authorList>
    </citation>
    <scope>NUCLEOTIDE SEQUENCE</scope>
    <source>
        <strain evidence="1">CC1</strain>
    </source>
</reference>
<protein>
    <submittedName>
        <fullName evidence="1">Uncharacterized protein</fullName>
    </submittedName>
</protein>
<proteinExistence type="predicted"/>
<dbReference type="EMBL" id="JACXSK010000035">
    <property type="protein sequence ID" value="MBD3126143.1"/>
    <property type="molecule type" value="Genomic_DNA"/>
</dbReference>
<evidence type="ECO:0000313" key="1">
    <source>
        <dbReference type="EMBL" id="MBD3126143.1"/>
    </source>
</evidence>
<dbReference type="Proteomes" id="UP000605024">
    <property type="component" value="Unassembled WGS sequence"/>
</dbReference>
<dbReference type="RefSeq" id="WP_104652327.1">
    <property type="nucleotide sequence ID" value="NZ_JACXSK010000035.1"/>
</dbReference>